<feature type="region of interest" description="Disordered" evidence="2">
    <location>
        <begin position="74"/>
        <end position="111"/>
    </location>
</feature>
<evidence type="ECO:0000259" key="3">
    <source>
        <dbReference type="PROSITE" id="PS50089"/>
    </source>
</evidence>
<dbReference type="GO" id="GO:0003676">
    <property type="term" value="F:nucleic acid binding"/>
    <property type="evidence" value="ECO:0007669"/>
    <property type="project" value="InterPro"/>
</dbReference>
<dbReference type="GO" id="GO:0004842">
    <property type="term" value="F:ubiquitin-protein transferase activity"/>
    <property type="evidence" value="ECO:0007669"/>
    <property type="project" value="InterPro"/>
</dbReference>
<reference evidence="4" key="1">
    <citation type="submission" date="2010-02" db="EMBL/GenBank/DDBJ databases">
        <title>Sequencing and annotation of the Blastocystis hominis genome.</title>
        <authorList>
            <person name="Wincker P."/>
        </authorList>
    </citation>
    <scope>NUCLEOTIDE SEQUENCE</scope>
    <source>
        <strain evidence="4">Singapore isolate B</strain>
    </source>
</reference>
<dbReference type="Gene3D" id="3.30.70.330">
    <property type="match status" value="1"/>
</dbReference>
<keyword evidence="1" id="KW-0863">Zinc-finger</keyword>
<dbReference type="Pfam" id="PF14570">
    <property type="entry name" value="zf-RING_4"/>
    <property type="match status" value="1"/>
</dbReference>
<dbReference type="InterPro" id="IPR035979">
    <property type="entry name" value="RBD_domain_sf"/>
</dbReference>
<feature type="domain" description="RING-type" evidence="3">
    <location>
        <begin position="18"/>
        <end position="60"/>
    </location>
</feature>
<dbReference type="SMART" id="SM00361">
    <property type="entry name" value="RRM_1"/>
    <property type="match status" value="1"/>
</dbReference>
<dbReference type="GeneID" id="24917856"/>
<proteinExistence type="predicted"/>
<dbReference type="PANTHER" id="PTHR12603:SF0">
    <property type="entry name" value="CCR4-NOT TRANSCRIPTION COMPLEX SUBUNIT 4"/>
    <property type="match status" value="1"/>
</dbReference>
<keyword evidence="1" id="KW-0862">Zinc</keyword>
<dbReference type="PANTHER" id="PTHR12603">
    <property type="entry name" value="CCR4-NOT TRANSCRIPTION COMPLEX RELATED"/>
    <property type="match status" value="1"/>
</dbReference>
<dbReference type="InterPro" id="IPR039515">
    <property type="entry name" value="NOT4_mRING-HC-C4C4"/>
</dbReference>
<organism evidence="4">
    <name type="scientific">Blastocystis hominis</name>
    <dbReference type="NCBI Taxonomy" id="12968"/>
    <lineage>
        <taxon>Eukaryota</taxon>
        <taxon>Sar</taxon>
        <taxon>Stramenopiles</taxon>
        <taxon>Bigyra</taxon>
        <taxon>Opalozoa</taxon>
        <taxon>Opalinata</taxon>
        <taxon>Blastocystidae</taxon>
        <taxon>Blastocystis</taxon>
    </lineage>
</organism>
<feature type="compositionally biased region" description="Basic and acidic residues" evidence="2">
    <location>
        <begin position="366"/>
        <end position="383"/>
    </location>
</feature>
<evidence type="ECO:0000256" key="2">
    <source>
        <dbReference type="SAM" id="MobiDB-lite"/>
    </source>
</evidence>
<dbReference type="SUPFAM" id="SSF54928">
    <property type="entry name" value="RNA-binding domain, RBD"/>
    <property type="match status" value="1"/>
</dbReference>
<dbReference type="Proteomes" id="UP000008312">
    <property type="component" value="Unassembled WGS sequence"/>
</dbReference>
<protein>
    <recommendedName>
        <fullName evidence="3">RING-type domain-containing protein</fullName>
    </recommendedName>
</protein>
<dbReference type="RefSeq" id="XP_012894226.1">
    <property type="nucleotide sequence ID" value="XM_013038772.1"/>
</dbReference>
<dbReference type="InterPro" id="IPR003954">
    <property type="entry name" value="RRM_euk-type"/>
</dbReference>
<evidence type="ECO:0000313" key="4">
    <source>
        <dbReference type="EMBL" id="CBK20178.2"/>
    </source>
</evidence>
<evidence type="ECO:0000256" key="1">
    <source>
        <dbReference type="PROSITE-ProRule" id="PRU00175"/>
    </source>
</evidence>
<dbReference type="GO" id="GO:0016567">
    <property type="term" value="P:protein ubiquitination"/>
    <property type="evidence" value="ECO:0007669"/>
    <property type="project" value="TreeGrafter"/>
</dbReference>
<feature type="compositionally biased region" description="Basic and acidic residues" evidence="2">
    <location>
        <begin position="91"/>
        <end position="111"/>
    </location>
</feature>
<dbReference type="GO" id="GO:0030014">
    <property type="term" value="C:CCR4-NOT complex"/>
    <property type="evidence" value="ECO:0007669"/>
    <property type="project" value="InterPro"/>
</dbReference>
<keyword evidence="5" id="KW-1185">Reference proteome</keyword>
<sequence length="413" mass="47417">MHQAPNFESSSDEESKICPICCGPMDATDLRFFPCPCKYQLCLWCFNEIKGKDNRCPNCRREYDEDMFYVRNEDETGEEGSEAKKHRGNRHGRDDSSWKEGHSLHSARDDAKKRMHSMRIIQRNLVYIVGMVREDAVEEELVSDSMFGKYGKITKIVINMPASSTNTSTTSPSPSSSSTVSFYLTFEKEEEALSCIHSVNGFIYKGSLLRSASFGTTKYCNSFINGVPCENKDCLYLHTEAPPEDCFLREEMTNGDSKFFQRTHPAYGSLPYSRSLMKRLCSRCSDMLPDKDEPLFFFGVDRLWEEQFVGKREERDMQTFEKIQREEPESVPPTVYFTADPDSVRSTYHKEIGEPINLNDLFDGASKTDDNNTNKSNTEKEDSLLGDCKSPNQDTEENLIEDFINYSSESNRW</sequence>
<feature type="region of interest" description="Disordered" evidence="2">
    <location>
        <begin position="359"/>
        <end position="394"/>
    </location>
</feature>
<name>D8LWI9_BLAHO</name>
<dbReference type="PROSITE" id="PS50089">
    <property type="entry name" value="ZF_RING_2"/>
    <property type="match status" value="1"/>
</dbReference>
<dbReference type="OrthoDB" id="1923159at2759"/>
<dbReference type="EMBL" id="FN668638">
    <property type="protein sequence ID" value="CBK20178.2"/>
    <property type="molecule type" value="Genomic_DNA"/>
</dbReference>
<dbReference type="AlphaFoldDB" id="D8LWI9"/>
<accession>D8LWI9</accession>
<dbReference type="InParanoid" id="D8LWI9"/>
<dbReference type="CDD" id="cd16618">
    <property type="entry name" value="mRING-HC-C4C4_CNOT4"/>
    <property type="match status" value="1"/>
</dbReference>
<gene>
    <name evidence="4" type="ORF">GSBLH_T00000549001</name>
</gene>
<keyword evidence="1" id="KW-0479">Metal-binding</keyword>
<evidence type="ECO:0000313" key="5">
    <source>
        <dbReference type="Proteomes" id="UP000008312"/>
    </source>
</evidence>
<dbReference type="InterPro" id="IPR001841">
    <property type="entry name" value="Znf_RING"/>
</dbReference>
<dbReference type="InterPro" id="IPR013083">
    <property type="entry name" value="Znf_RING/FYVE/PHD"/>
</dbReference>
<dbReference type="GO" id="GO:0008270">
    <property type="term" value="F:zinc ion binding"/>
    <property type="evidence" value="ECO:0007669"/>
    <property type="project" value="UniProtKB-KW"/>
</dbReference>
<dbReference type="SUPFAM" id="SSF57850">
    <property type="entry name" value="RING/U-box"/>
    <property type="match status" value="1"/>
</dbReference>
<dbReference type="InterPro" id="IPR012677">
    <property type="entry name" value="Nucleotide-bd_a/b_plait_sf"/>
</dbReference>
<dbReference type="Gene3D" id="3.30.40.10">
    <property type="entry name" value="Zinc/RING finger domain, C3HC4 (zinc finger)"/>
    <property type="match status" value="1"/>
</dbReference>
<dbReference type="InterPro" id="IPR039780">
    <property type="entry name" value="Mot2"/>
</dbReference>